<accession>A0A3M6SG00</accession>
<feature type="domain" description="Tape measure protein N-terminal" evidence="2">
    <location>
        <begin position="79"/>
        <end position="271"/>
    </location>
</feature>
<dbReference type="Proteomes" id="UP000276940">
    <property type="component" value="Unassembled WGS sequence"/>
</dbReference>
<dbReference type="NCBIfam" id="TIGR02675">
    <property type="entry name" value="tape_meas_nterm"/>
    <property type="match status" value="1"/>
</dbReference>
<keyword evidence="1" id="KW-1133">Transmembrane helix</keyword>
<dbReference type="AlphaFoldDB" id="A0A3M6SG00"/>
<evidence type="ECO:0000256" key="1">
    <source>
        <dbReference type="SAM" id="Phobius"/>
    </source>
</evidence>
<feature type="transmembrane region" description="Helical" evidence="1">
    <location>
        <begin position="331"/>
        <end position="356"/>
    </location>
</feature>
<dbReference type="EMBL" id="PTLS01000018">
    <property type="protein sequence ID" value="RMX26369.1"/>
    <property type="molecule type" value="Genomic_DNA"/>
</dbReference>
<dbReference type="RefSeq" id="WP_124216015.1">
    <property type="nucleotide sequence ID" value="NZ_PTLS01000018.1"/>
</dbReference>
<feature type="transmembrane region" description="Helical" evidence="1">
    <location>
        <begin position="413"/>
        <end position="434"/>
    </location>
</feature>
<proteinExistence type="predicted"/>
<keyword evidence="1" id="KW-0472">Membrane</keyword>
<sequence length="766" mass="80731">MTESYSVKAILSAVDNMTPVFQNISNAASKLKGSIQGSTSGADKPVQNLNNTFKETAKAIGAMQIASKAIGAITNSVGDAVNRMDTLNNATRTFTNMGFNSSQITSAMAGLKNSIMGLPTPLDQAVKGVQMIAASTGNLGKSQKVYSALNDAIIGFGGSTADVNNAVIQLSQAFANGKVDGMTWISMMNSNMGPVLNAIAKQMGMTTGQLKDGLSSGKISVKDFQNALVELDQSGGGGLASLHSIAKDATSGIGTSFQNMKTAISRGLANLIQSVSQFMEAISGSSIADIITNIGSGFEKAMNSISVALKAVTPTIKSFFDFMKSSWLGDIFSALSTGLLTFIGTFLGLLGVVQIISTVKNAFIALDVAMTANPVGAIIAGIIAVVATLTYFFTQTKLGKALWSDFMNWLQSAWQGLVGIATTVWNTISNAVIACVNGIKAAWTGISTFFISLWTSITTTASTVWNSLVTIVTTVVNLIQAAWSGFSAFMGSLWNGIVAVASGVWNGLVAVISGVWNTIVSVINGAISIVRSVISSGFNGAKVIVQGAMNAMKSVISSVWNAVKGVFRAGINFIKSVVHVDLSAQGRAIMNSFFNGLKSVWNSIKSFISGIAGWIKAHKGPISLDARLLIPAGQAIMQGFNNGLLNGFSNVKQTIAGITGQIERIANDNLASNFTTSINAINTQNSNIISDLRLRTQPSSSVEMKISQLDQHISDLLTKTNEGINNIDMHPSITLDTMHKMNKWLNNENARIWNGVVSANPRKEWG</sequence>
<dbReference type="Pfam" id="PF20155">
    <property type="entry name" value="TMP_3"/>
    <property type="match status" value="1"/>
</dbReference>
<keyword evidence="1" id="KW-0812">Transmembrane</keyword>
<protein>
    <recommendedName>
        <fullName evidence="2">Tape measure protein N-terminal domain-containing protein</fullName>
    </recommendedName>
</protein>
<evidence type="ECO:0000259" key="2">
    <source>
        <dbReference type="Pfam" id="PF20155"/>
    </source>
</evidence>
<comment type="caution">
    <text evidence="3">The sequence shown here is derived from an EMBL/GenBank/DDBJ whole genome shotgun (WGS) entry which is preliminary data.</text>
</comment>
<organism evidence="3 4">
    <name type="scientific">Limosilactobacillus reuteri</name>
    <name type="common">Lactobacillus reuteri</name>
    <dbReference type="NCBI Taxonomy" id="1598"/>
    <lineage>
        <taxon>Bacteria</taxon>
        <taxon>Bacillati</taxon>
        <taxon>Bacillota</taxon>
        <taxon>Bacilli</taxon>
        <taxon>Lactobacillales</taxon>
        <taxon>Lactobacillaceae</taxon>
        <taxon>Limosilactobacillus</taxon>
    </lineage>
</organism>
<feature type="transmembrane region" description="Helical" evidence="1">
    <location>
        <begin position="441"/>
        <end position="457"/>
    </location>
</feature>
<feature type="transmembrane region" description="Helical" evidence="1">
    <location>
        <begin position="368"/>
        <end position="393"/>
    </location>
</feature>
<name>A0A3M6SG00_LIMRT</name>
<dbReference type="InterPro" id="IPR013491">
    <property type="entry name" value="Tape_meas_N"/>
</dbReference>
<evidence type="ECO:0000313" key="3">
    <source>
        <dbReference type="EMBL" id="RMX26369.1"/>
    </source>
</evidence>
<gene>
    <name evidence="3" type="ORF">C5O77_01715</name>
</gene>
<evidence type="ECO:0000313" key="4">
    <source>
        <dbReference type="Proteomes" id="UP000276940"/>
    </source>
</evidence>
<reference evidence="3 4" key="1">
    <citation type="journal article" date="2018" name="J Appl Environ Microbiol">
        <title>The gut symbionts Lactobacillus reuteri R2lc and 2010 encode a polyketide synthase cluster that activates the mammalian aryl-hydrocarbon receptor.</title>
        <authorList>
            <person name="Ozcam M."/>
            <person name="Roos S."/>
            <person name="Van Pijkeren J.P."/>
        </authorList>
    </citation>
    <scope>NUCLEOTIDE SEQUENCE [LARGE SCALE GENOMIC DNA]</scope>
    <source>
        <strain evidence="3 4">R2lc</strain>
    </source>
</reference>